<feature type="domain" description="HTH gntR-type" evidence="4">
    <location>
        <begin position="23"/>
        <end position="90"/>
    </location>
</feature>
<dbReference type="InterPro" id="IPR011711">
    <property type="entry name" value="GntR_C"/>
</dbReference>
<reference evidence="5 6" key="1">
    <citation type="journal article" date="2019" name="Int. J. Syst. Evol. Microbiol.">
        <title>The Global Catalogue of Microorganisms (GCM) 10K type strain sequencing project: providing services to taxonomists for standard genome sequencing and annotation.</title>
        <authorList>
            <consortium name="The Broad Institute Genomics Platform"/>
            <consortium name="The Broad Institute Genome Sequencing Center for Infectious Disease"/>
            <person name="Wu L."/>
            <person name="Ma J."/>
        </authorList>
    </citation>
    <scope>NUCLEOTIDE SEQUENCE [LARGE SCALE GENOMIC DNA]</scope>
    <source>
        <strain evidence="5 6">JCM 14718</strain>
    </source>
</reference>
<sequence>MIGNNSSLSIRQIAEMRAAYDRESTASRVAAAIREQIVEGVIRPGSQLVEEHMCTALRVSRSTLREAFAQLQRERLVVHELNRGVFVRELTASDVVDIYRTRRLIECAAIREAQEVPVVVLRDMRAAIETGRIAAREQRWRDVAAASIRFHQALVGLTHSERVDEIMRQLMAEFRLAYAAMEDPRMYHEPYLARHPAILEALGHGDLIRAESLLRRYLDDAEAQVLRAFGPPRYL</sequence>
<dbReference type="Gene3D" id="1.10.10.10">
    <property type="entry name" value="Winged helix-like DNA-binding domain superfamily/Winged helix DNA-binding domain"/>
    <property type="match status" value="1"/>
</dbReference>
<keyword evidence="2" id="KW-0238">DNA-binding</keyword>
<dbReference type="InterPro" id="IPR036388">
    <property type="entry name" value="WH-like_DNA-bd_sf"/>
</dbReference>
<dbReference type="PROSITE" id="PS50949">
    <property type="entry name" value="HTH_GNTR"/>
    <property type="match status" value="1"/>
</dbReference>
<dbReference type="Pfam" id="PF00392">
    <property type="entry name" value="GntR"/>
    <property type="match status" value="1"/>
</dbReference>
<dbReference type="RefSeq" id="WP_344313173.1">
    <property type="nucleotide sequence ID" value="NZ_BAAANY010000020.1"/>
</dbReference>
<dbReference type="PANTHER" id="PTHR43537:SF45">
    <property type="entry name" value="GNTR FAMILY REGULATORY PROTEIN"/>
    <property type="match status" value="1"/>
</dbReference>
<dbReference type="SMART" id="SM00895">
    <property type="entry name" value="FCD"/>
    <property type="match status" value="1"/>
</dbReference>
<dbReference type="InterPro" id="IPR036390">
    <property type="entry name" value="WH_DNA-bd_sf"/>
</dbReference>
<keyword evidence="6" id="KW-1185">Reference proteome</keyword>
<comment type="caution">
    <text evidence="5">The sequence shown here is derived from an EMBL/GenBank/DDBJ whole genome shotgun (WGS) entry which is preliminary data.</text>
</comment>
<name>A0ABN2I306_9ACTN</name>
<evidence type="ECO:0000259" key="4">
    <source>
        <dbReference type="PROSITE" id="PS50949"/>
    </source>
</evidence>
<dbReference type="SMART" id="SM00345">
    <property type="entry name" value="HTH_GNTR"/>
    <property type="match status" value="1"/>
</dbReference>
<dbReference type="EMBL" id="BAAANY010000020">
    <property type="protein sequence ID" value="GAA1697403.1"/>
    <property type="molecule type" value="Genomic_DNA"/>
</dbReference>
<protein>
    <submittedName>
        <fullName evidence="5">GntR family transcriptional regulator</fullName>
    </submittedName>
</protein>
<dbReference type="Proteomes" id="UP001500618">
    <property type="component" value="Unassembled WGS sequence"/>
</dbReference>
<keyword evidence="3" id="KW-0804">Transcription</keyword>
<dbReference type="PANTHER" id="PTHR43537">
    <property type="entry name" value="TRANSCRIPTIONAL REGULATOR, GNTR FAMILY"/>
    <property type="match status" value="1"/>
</dbReference>
<evidence type="ECO:0000313" key="5">
    <source>
        <dbReference type="EMBL" id="GAA1697403.1"/>
    </source>
</evidence>
<keyword evidence="1" id="KW-0805">Transcription regulation</keyword>
<dbReference type="Pfam" id="PF07729">
    <property type="entry name" value="FCD"/>
    <property type="match status" value="1"/>
</dbReference>
<evidence type="ECO:0000256" key="3">
    <source>
        <dbReference type="ARBA" id="ARBA00023163"/>
    </source>
</evidence>
<dbReference type="InterPro" id="IPR000524">
    <property type="entry name" value="Tscrpt_reg_HTH_GntR"/>
</dbReference>
<evidence type="ECO:0000313" key="6">
    <source>
        <dbReference type="Proteomes" id="UP001500618"/>
    </source>
</evidence>
<organism evidence="5 6">
    <name type="scientific">Fodinicola feengrottensis</name>
    <dbReference type="NCBI Taxonomy" id="435914"/>
    <lineage>
        <taxon>Bacteria</taxon>
        <taxon>Bacillati</taxon>
        <taxon>Actinomycetota</taxon>
        <taxon>Actinomycetes</taxon>
        <taxon>Mycobacteriales</taxon>
        <taxon>Fodinicola</taxon>
    </lineage>
</organism>
<gene>
    <name evidence="5" type="ORF">GCM10009765_53490</name>
</gene>
<dbReference type="CDD" id="cd07377">
    <property type="entry name" value="WHTH_GntR"/>
    <property type="match status" value="1"/>
</dbReference>
<evidence type="ECO:0000256" key="2">
    <source>
        <dbReference type="ARBA" id="ARBA00023125"/>
    </source>
</evidence>
<dbReference type="SUPFAM" id="SSF48008">
    <property type="entry name" value="GntR ligand-binding domain-like"/>
    <property type="match status" value="1"/>
</dbReference>
<dbReference type="SUPFAM" id="SSF46785">
    <property type="entry name" value="Winged helix' DNA-binding domain"/>
    <property type="match status" value="1"/>
</dbReference>
<evidence type="ECO:0000256" key="1">
    <source>
        <dbReference type="ARBA" id="ARBA00023015"/>
    </source>
</evidence>
<dbReference type="InterPro" id="IPR008920">
    <property type="entry name" value="TF_FadR/GntR_C"/>
</dbReference>
<proteinExistence type="predicted"/>
<dbReference type="Gene3D" id="1.20.120.530">
    <property type="entry name" value="GntR ligand-binding domain-like"/>
    <property type="match status" value="1"/>
</dbReference>
<accession>A0ABN2I306</accession>